<evidence type="ECO:0000256" key="6">
    <source>
        <dbReference type="SAM" id="MobiDB-lite"/>
    </source>
</evidence>
<feature type="compositionally biased region" description="Polar residues" evidence="6">
    <location>
        <begin position="435"/>
        <end position="447"/>
    </location>
</feature>
<dbReference type="InterPro" id="IPR003441">
    <property type="entry name" value="NAC-dom"/>
</dbReference>
<dbReference type="Gene3D" id="2.170.150.80">
    <property type="entry name" value="NAC domain"/>
    <property type="match status" value="1"/>
</dbReference>
<protein>
    <recommendedName>
        <fullName evidence="7">NAC domain-containing protein</fullName>
    </recommendedName>
</protein>
<dbReference type="AlphaFoldDB" id="A0A2H5QK87"/>
<dbReference type="Pfam" id="PF02365">
    <property type="entry name" value="NAM"/>
    <property type="match status" value="1"/>
</dbReference>
<reference evidence="8 9" key="1">
    <citation type="journal article" date="2017" name="Front. Genet.">
        <title>Draft sequencing of the heterozygous diploid genome of Satsuma (Citrus unshiu Marc.) using a hybrid assembly approach.</title>
        <authorList>
            <person name="Shimizu T."/>
            <person name="Tanizawa Y."/>
            <person name="Mochizuki T."/>
            <person name="Nagasaki H."/>
            <person name="Yoshioka T."/>
            <person name="Toyoda A."/>
            <person name="Fujiyama A."/>
            <person name="Kaminuma E."/>
            <person name="Nakamura Y."/>
        </authorList>
    </citation>
    <scope>NUCLEOTIDE SEQUENCE [LARGE SCALE GENOMIC DNA]</scope>
    <source>
        <strain evidence="9">cv. Miyagawa wase</strain>
    </source>
</reference>
<sequence length="555" mass="62826">MESHLGQGYKFQPSDELSVSLLKEKRLDPHFLYGPIKDIGHICNLEPGDLATESETESEDQACYFFYEPHYKYRNSNRVHRRTEAGQWKITSEDSQIEASNRLSGTKKFLTFYRRSPGSKVPVKTDWVMHEYHVKDDPSYEKEFVLCCIKRKRKKKKKRGISKADGGEPSQQLVSPPQQSPSDRPISDGVHNTHTVPQQQPQSHNSIYYPGNPTLQNTVYPRSITNDAPTQLPQIYHLISNRNHNAESIPTNQPNQNSISYLGNRIEEYMYSLMNPTQQLISARNYTEGSIPINQWPQPYYNMNSHSGNQVENGCPTNPLLTPDSYLESQGPLHHPLVISNFAGKNFQEECLPPGEIKSYGGYNRLNDASFSAVQTPISQEQELKYSNSSSDNCNFSDCQVFSDDSPRAFQDENSRGETGQTLTPDFDPSKSDGEASTNANDSSDTNTADDEALVKELLLKKDECLQIGEFKLEGGNNRLNDASVDNCDFSNHQISCSEQVNYLINSPRAFPDVVSREELEKPFPLTLTHQSQMEELQFVQRIAMTQTLLTTMHG</sequence>
<evidence type="ECO:0000256" key="4">
    <source>
        <dbReference type="ARBA" id="ARBA00023163"/>
    </source>
</evidence>
<keyword evidence="4" id="KW-0804">Transcription</keyword>
<dbReference type="InterPro" id="IPR036093">
    <property type="entry name" value="NAC_dom_sf"/>
</dbReference>
<dbReference type="GO" id="GO:0003677">
    <property type="term" value="F:DNA binding"/>
    <property type="evidence" value="ECO:0007669"/>
    <property type="project" value="UniProtKB-KW"/>
</dbReference>
<dbReference type="GO" id="GO:0005634">
    <property type="term" value="C:nucleus"/>
    <property type="evidence" value="ECO:0007669"/>
    <property type="project" value="UniProtKB-SubCell"/>
</dbReference>
<comment type="caution">
    <text evidence="8">The sequence shown here is derived from an EMBL/GenBank/DDBJ whole genome shotgun (WGS) entry which is preliminary data.</text>
</comment>
<dbReference type="SUPFAM" id="SSF101941">
    <property type="entry name" value="NAC domain"/>
    <property type="match status" value="1"/>
</dbReference>
<keyword evidence="5" id="KW-0539">Nucleus</keyword>
<gene>
    <name evidence="8" type="ORF">CUMW_237890</name>
</gene>
<keyword evidence="2" id="KW-0805">Transcription regulation</keyword>
<evidence type="ECO:0000313" key="9">
    <source>
        <dbReference type="Proteomes" id="UP000236630"/>
    </source>
</evidence>
<feature type="compositionally biased region" description="Low complexity" evidence="6">
    <location>
        <begin position="169"/>
        <end position="182"/>
    </location>
</feature>
<evidence type="ECO:0000259" key="7">
    <source>
        <dbReference type="PROSITE" id="PS51005"/>
    </source>
</evidence>
<feature type="domain" description="NAC" evidence="7">
    <location>
        <begin position="5"/>
        <end position="152"/>
    </location>
</feature>
<dbReference type="PANTHER" id="PTHR31989">
    <property type="entry name" value="NAC DOMAIN-CONTAINING PROTEIN 82-RELATED"/>
    <property type="match status" value="1"/>
</dbReference>
<keyword evidence="9" id="KW-1185">Reference proteome</keyword>
<evidence type="ECO:0000256" key="3">
    <source>
        <dbReference type="ARBA" id="ARBA00023125"/>
    </source>
</evidence>
<organism evidence="8 9">
    <name type="scientific">Citrus unshiu</name>
    <name type="common">Satsuma mandarin</name>
    <name type="synonym">Citrus nobilis var. unshiu</name>
    <dbReference type="NCBI Taxonomy" id="55188"/>
    <lineage>
        <taxon>Eukaryota</taxon>
        <taxon>Viridiplantae</taxon>
        <taxon>Streptophyta</taxon>
        <taxon>Embryophyta</taxon>
        <taxon>Tracheophyta</taxon>
        <taxon>Spermatophyta</taxon>
        <taxon>Magnoliopsida</taxon>
        <taxon>eudicotyledons</taxon>
        <taxon>Gunneridae</taxon>
        <taxon>Pentapetalae</taxon>
        <taxon>rosids</taxon>
        <taxon>malvids</taxon>
        <taxon>Sapindales</taxon>
        <taxon>Rutaceae</taxon>
        <taxon>Aurantioideae</taxon>
        <taxon>Citrus</taxon>
    </lineage>
</organism>
<feature type="region of interest" description="Disordered" evidence="6">
    <location>
        <begin position="405"/>
        <end position="449"/>
    </location>
</feature>
<evidence type="ECO:0000256" key="5">
    <source>
        <dbReference type="ARBA" id="ARBA00023242"/>
    </source>
</evidence>
<dbReference type="Proteomes" id="UP000236630">
    <property type="component" value="Unassembled WGS sequence"/>
</dbReference>
<feature type="compositionally biased region" description="Basic and acidic residues" evidence="6">
    <location>
        <begin position="405"/>
        <end position="416"/>
    </location>
</feature>
<proteinExistence type="predicted"/>
<evidence type="ECO:0000256" key="1">
    <source>
        <dbReference type="ARBA" id="ARBA00004123"/>
    </source>
</evidence>
<feature type="region of interest" description="Disordered" evidence="6">
    <location>
        <begin position="157"/>
        <end position="214"/>
    </location>
</feature>
<evidence type="ECO:0000256" key="2">
    <source>
        <dbReference type="ARBA" id="ARBA00023015"/>
    </source>
</evidence>
<dbReference type="STRING" id="55188.A0A2H5QK87"/>
<dbReference type="PROSITE" id="PS51005">
    <property type="entry name" value="NAC"/>
    <property type="match status" value="1"/>
</dbReference>
<feature type="compositionally biased region" description="Polar residues" evidence="6">
    <location>
        <begin position="190"/>
        <end position="206"/>
    </location>
</feature>
<comment type="subcellular location">
    <subcellularLocation>
        <location evidence="1">Nucleus</location>
    </subcellularLocation>
</comment>
<keyword evidence="3" id="KW-0238">DNA-binding</keyword>
<accession>A0A2H5QK87</accession>
<dbReference type="GO" id="GO:0006355">
    <property type="term" value="P:regulation of DNA-templated transcription"/>
    <property type="evidence" value="ECO:0007669"/>
    <property type="project" value="InterPro"/>
</dbReference>
<name>A0A2H5QK87_CITUN</name>
<evidence type="ECO:0000313" key="8">
    <source>
        <dbReference type="EMBL" id="GAY65003.1"/>
    </source>
</evidence>
<dbReference type="EMBL" id="BDQV01000443">
    <property type="protein sequence ID" value="GAY65003.1"/>
    <property type="molecule type" value="Genomic_DNA"/>
</dbReference>